<keyword evidence="5 11" id="KW-0808">Transferase</keyword>
<sequence>MKYIMGIDLGTTGCKASLFEQSGRLAEQAYREYSSENYTGFIDCELVWEKTKEVIRECNSRRPEVQGVCITSFGESVILVDREGRPLGESVLYSAGGVDEEWRELERKIGREKIYQITGHISHPMYTVSRLLWYRVHDPELYGKTARFLFFSSYIAMRMGADCVAEDTHAARSMAYDVEHGCWSREILDAAGISIDLLPPVAAAGEVIGRVPGGLAEELGFNGKPLIIAGGQDQPCVALGMGAVKGGDAVYGLGTVECLSVVLDRYQKSGSMEESHLVCAPHVIPGKFLTYGVLYSGGNVIRELRDRLFRPRLEKSGTDIYQEMFHGIDRVENRLLVIPHLFGSGTPGMNQEEGACVLGIRPDTAPEEILQAVIEGLAFDMRINIENMERAGIPVRQIRAAGGGAKSPEAMQVRADVLGQRLYIPKDVQAGARGVFFIAAKALGWLHDYSEIPGFIKLEETCIEPRKGAADKYKRKYEAYRAVQNWMF</sequence>
<evidence type="ECO:0000259" key="12">
    <source>
        <dbReference type="Pfam" id="PF00370"/>
    </source>
</evidence>
<evidence type="ECO:0000256" key="4">
    <source>
        <dbReference type="ARBA" id="ARBA00017249"/>
    </source>
</evidence>
<dbReference type="Gene3D" id="3.30.420.40">
    <property type="match status" value="2"/>
</dbReference>
<dbReference type="Proteomes" id="UP000515860">
    <property type="component" value="Chromosome"/>
</dbReference>
<accession>A0A7G9GCM1</accession>
<dbReference type="SUPFAM" id="SSF53067">
    <property type="entry name" value="Actin-like ATPase domain"/>
    <property type="match status" value="2"/>
</dbReference>
<dbReference type="Pfam" id="PF00370">
    <property type="entry name" value="FGGY_N"/>
    <property type="match status" value="1"/>
</dbReference>
<dbReference type="InterPro" id="IPR018485">
    <property type="entry name" value="FGGY_C"/>
</dbReference>
<evidence type="ECO:0000256" key="11">
    <source>
        <dbReference type="RuleBase" id="RU003733"/>
    </source>
</evidence>
<dbReference type="CDD" id="cd07773">
    <property type="entry name" value="ASKHA_NBD_FGGY_FK"/>
    <property type="match status" value="1"/>
</dbReference>
<dbReference type="GO" id="GO:0016301">
    <property type="term" value="F:kinase activity"/>
    <property type="evidence" value="ECO:0007669"/>
    <property type="project" value="UniProtKB-KW"/>
</dbReference>
<dbReference type="InterPro" id="IPR000577">
    <property type="entry name" value="Carb_kinase_FGGY"/>
</dbReference>
<organism evidence="14 15">
    <name type="scientific">Wansuia hejianensis</name>
    <dbReference type="NCBI Taxonomy" id="2763667"/>
    <lineage>
        <taxon>Bacteria</taxon>
        <taxon>Bacillati</taxon>
        <taxon>Bacillota</taxon>
        <taxon>Clostridia</taxon>
        <taxon>Lachnospirales</taxon>
        <taxon>Lachnospiraceae</taxon>
        <taxon>Wansuia</taxon>
    </lineage>
</organism>
<evidence type="ECO:0000259" key="13">
    <source>
        <dbReference type="Pfam" id="PF02782"/>
    </source>
</evidence>
<dbReference type="EMBL" id="CP060635">
    <property type="protein sequence ID" value="QNM08553.1"/>
    <property type="molecule type" value="Genomic_DNA"/>
</dbReference>
<comment type="similarity">
    <text evidence="1">Belongs to the heat shock protein 70 family.</text>
</comment>
<evidence type="ECO:0000256" key="7">
    <source>
        <dbReference type="ARBA" id="ARBA00023016"/>
    </source>
</evidence>
<comment type="similarity">
    <text evidence="2 11">Belongs to the FGGY kinase family.</text>
</comment>
<dbReference type="InterPro" id="IPR050406">
    <property type="entry name" value="FGGY_Carb_Kinase"/>
</dbReference>
<dbReference type="AlphaFoldDB" id="A0A7G9GCM1"/>
<evidence type="ECO:0000256" key="5">
    <source>
        <dbReference type="ARBA" id="ARBA00022679"/>
    </source>
</evidence>
<keyword evidence="7" id="KW-0346">Stress response</keyword>
<evidence type="ECO:0000256" key="10">
    <source>
        <dbReference type="ARBA" id="ARBA00033103"/>
    </source>
</evidence>
<evidence type="ECO:0000256" key="3">
    <source>
        <dbReference type="ARBA" id="ARBA00014415"/>
    </source>
</evidence>
<dbReference type="PROSITE" id="PS00297">
    <property type="entry name" value="HSP70_1"/>
    <property type="match status" value="1"/>
</dbReference>
<dbReference type="InterPro" id="IPR018484">
    <property type="entry name" value="FGGY_N"/>
</dbReference>
<dbReference type="InterPro" id="IPR018181">
    <property type="entry name" value="Heat_shock_70_CS"/>
</dbReference>
<keyword evidence="15" id="KW-1185">Reference proteome</keyword>
<proteinExistence type="inferred from homology"/>
<name>A0A7G9GCM1_9FIRM</name>
<dbReference type="InterPro" id="IPR043129">
    <property type="entry name" value="ATPase_NBD"/>
</dbReference>
<dbReference type="PROSITE" id="PS00445">
    <property type="entry name" value="FGGY_KINASES_2"/>
    <property type="match status" value="1"/>
</dbReference>
<evidence type="ECO:0000256" key="6">
    <source>
        <dbReference type="ARBA" id="ARBA00022777"/>
    </source>
</evidence>
<dbReference type="RefSeq" id="WP_249328791.1">
    <property type="nucleotide sequence ID" value="NZ_CP060635.1"/>
</dbReference>
<feature type="domain" description="Carbohydrate kinase FGGY C-terminal" evidence="13">
    <location>
        <begin position="253"/>
        <end position="442"/>
    </location>
</feature>
<evidence type="ECO:0000256" key="2">
    <source>
        <dbReference type="ARBA" id="ARBA00009156"/>
    </source>
</evidence>
<dbReference type="PIRSF" id="PIRSF000538">
    <property type="entry name" value="GlpK"/>
    <property type="match status" value="1"/>
</dbReference>
<gene>
    <name evidence="14" type="ORF">H9Q79_17110</name>
</gene>
<feature type="domain" description="Carbohydrate kinase FGGY N-terminal" evidence="12">
    <location>
        <begin position="3"/>
        <end position="240"/>
    </location>
</feature>
<dbReference type="InterPro" id="IPR018483">
    <property type="entry name" value="Carb_kinase_FGGY_CS"/>
</dbReference>
<dbReference type="GO" id="GO:0016773">
    <property type="term" value="F:phosphotransferase activity, alcohol group as acceptor"/>
    <property type="evidence" value="ECO:0007669"/>
    <property type="project" value="InterPro"/>
</dbReference>
<evidence type="ECO:0000256" key="8">
    <source>
        <dbReference type="ARBA" id="ARBA00030019"/>
    </source>
</evidence>
<evidence type="ECO:0000256" key="1">
    <source>
        <dbReference type="ARBA" id="ARBA00007381"/>
    </source>
</evidence>
<reference evidence="14 15" key="1">
    <citation type="submission" date="2020-08" db="EMBL/GenBank/DDBJ databases">
        <authorList>
            <person name="Liu C."/>
            <person name="Sun Q."/>
        </authorList>
    </citation>
    <scope>NUCLEOTIDE SEQUENCE [LARGE SCALE GENOMIC DNA]</scope>
    <source>
        <strain evidence="14 15">NSJ-29</strain>
    </source>
</reference>
<dbReference type="PANTHER" id="PTHR43095">
    <property type="entry name" value="SUGAR KINASE"/>
    <property type="match status" value="1"/>
</dbReference>
<dbReference type="PANTHER" id="PTHR43095:SF5">
    <property type="entry name" value="XYLULOSE KINASE"/>
    <property type="match status" value="1"/>
</dbReference>
<evidence type="ECO:0000313" key="14">
    <source>
        <dbReference type="EMBL" id="QNM08553.1"/>
    </source>
</evidence>
<dbReference type="Pfam" id="PF02782">
    <property type="entry name" value="FGGY_C"/>
    <property type="match status" value="1"/>
</dbReference>
<keyword evidence="6 11" id="KW-0418">Kinase</keyword>
<evidence type="ECO:0000313" key="15">
    <source>
        <dbReference type="Proteomes" id="UP000515860"/>
    </source>
</evidence>
<evidence type="ECO:0000256" key="9">
    <source>
        <dbReference type="ARBA" id="ARBA00030945"/>
    </source>
</evidence>
<dbReference type="KEGG" id="whj:H9Q79_17110"/>
<protein>
    <recommendedName>
        <fullName evidence="3">Chaperone protein DnaK</fullName>
    </recommendedName>
    <alternativeName>
        <fullName evidence="4">Chaperone protein dnaK</fullName>
    </alternativeName>
    <alternativeName>
        <fullName evidence="10">HSP70</fullName>
    </alternativeName>
    <alternativeName>
        <fullName evidence="9">Heat shock 70 kDa protein</fullName>
    </alternativeName>
    <alternativeName>
        <fullName evidence="8">Heat shock protein 70</fullName>
    </alternativeName>
</protein>
<dbReference type="GO" id="GO:0005975">
    <property type="term" value="P:carbohydrate metabolic process"/>
    <property type="evidence" value="ECO:0007669"/>
    <property type="project" value="InterPro"/>
</dbReference>